<accession>A0AAV9JIZ2</accession>
<dbReference type="InterPro" id="IPR001810">
    <property type="entry name" value="F-box_dom"/>
</dbReference>
<feature type="domain" description="F-box" evidence="2">
    <location>
        <begin position="45"/>
        <end position="85"/>
    </location>
</feature>
<evidence type="ECO:0000259" key="2">
    <source>
        <dbReference type="Pfam" id="PF12937"/>
    </source>
</evidence>
<feature type="region of interest" description="Disordered" evidence="1">
    <location>
        <begin position="26"/>
        <end position="45"/>
    </location>
</feature>
<organism evidence="3 4">
    <name type="scientific">Oleoguttula mirabilis</name>
    <dbReference type="NCBI Taxonomy" id="1507867"/>
    <lineage>
        <taxon>Eukaryota</taxon>
        <taxon>Fungi</taxon>
        <taxon>Dikarya</taxon>
        <taxon>Ascomycota</taxon>
        <taxon>Pezizomycotina</taxon>
        <taxon>Dothideomycetes</taxon>
        <taxon>Dothideomycetidae</taxon>
        <taxon>Mycosphaerellales</taxon>
        <taxon>Teratosphaeriaceae</taxon>
        <taxon>Oleoguttula</taxon>
    </lineage>
</organism>
<evidence type="ECO:0000313" key="4">
    <source>
        <dbReference type="Proteomes" id="UP001324427"/>
    </source>
</evidence>
<comment type="caution">
    <text evidence="3">The sequence shown here is derived from an EMBL/GenBank/DDBJ whole genome shotgun (WGS) entry which is preliminary data.</text>
</comment>
<name>A0AAV9JIZ2_9PEZI</name>
<dbReference type="AlphaFoldDB" id="A0AAV9JIZ2"/>
<feature type="region of interest" description="Disordered" evidence="1">
    <location>
        <begin position="244"/>
        <end position="274"/>
    </location>
</feature>
<dbReference type="InterPro" id="IPR036047">
    <property type="entry name" value="F-box-like_dom_sf"/>
</dbReference>
<feature type="compositionally biased region" description="Gly residues" evidence="1">
    <location>
        <begin position="633"/>
        <end position="653"/>
    </location>
</feature>
<sequence length="653" mass="72985">MSPCDPYSEPDKDWPTTHERLITYLDSKEARPTAKAAGDSPRPRDLPTEVLESIFSYVPSKHDVLQVCQASRRFFAIATPILYHDMQYTISSGIDPILISMFTIESIGLRYVRNLTLSPAPNMNNNQQNLFQLVRLLINHVPVNMLESFRWDTPHSLPPDVVKLLWQRHRYLRNAEVFKKEAPASGWSFEDVELLQEINRLPFPELKSIRIVPDAPEVLFTACAALQKGRVTDLELDGRYWEVSRPPSAASSDAGGDDQDDDEEEEPDLEDPLTGSLFSHLERVKPCRVPRHDTFTRLTLSDIDLTNCKRTWFTYVDLCHLKELRLEHCVGADIFLVTLSAGATTPRLHALTLVHDLSTAQGDRTIYGLEDLLTSPKHTLRTLKLSLRNARELPSVTCIRSHGKTLKRLLLDISGRNEVQNGGWDNPGASKYELVYDGMQFESILQSCSSLVELGMAFPEVGLEYNNFGGDCGEFSRMVMEVVRIRVSTLKTLNIINWPKDYQTSGHAGYYAAKVPQLARLACDIFALHRCFDPRTGQFAKELHDCRLDVIAFGVREHSSFAPDPVYFAPSEISALSKVRSGASDVSLDHLRARGLRLAILDYPERDFHAGSRKNDGVASRPWASPRIDPAGLDGGGGGGGWAGGGNDGWGDN</sequence>
<feature type="region of interest" description="Disordered" evidence="1">
    <location>
        <begin position="611"/>
        <end position="653"/>
    </location>
</feature>
<dbReference type="Pfam" id="PF12937">
    <property type="entry name" value="F-box-like"/>
    <property type="match status" value="1"/>
</dbReference>
<dbReference type="EMBL" id="JAVFHQ010000020">
    <property type="protein sequence ID" value="KAK4545351.1"/>
    <property type="molecule type" value="Genomic_DNA"/>
</dbReference>
<dbReference type="Proteomes" id="UP001324427">
    <property type="component" value="Unassembled WGS sequence"/>
</dbReference>
<dbReference type="SUPFAM" id="SSF81383">
    <property type="entry name" value="F-box domain"/>
    <property type="match status" value="1"/>
</dbReference>
<evidence type="ECO:0000256" key="1">
    <source>
        <dbReference type="SAM" id="MobiDB-lite"/>
    </source>
</evidence>
<evidence type="ECO:0000313" key="3">
    <source>
        <dbReference type="EMBL" id="KAK4545351.1"/>
    </source>
</evidence>
<feature type="compositionally biased region" description="Acidic residues" evidence="1">
    <location>
        <begin position="255"/>
        <end position="271"/>
    </location>
</feature>
<keyword evidence="4" id="KW-1185">Reference proteome</keyword>
<protein>
    <recommendedName>
        <fullName evidence="2">F-box domain-containing protein</fullName>
    </recommendedName>
</protein>
<proteinExistence type="predicted"/>
<dbReference type="Gene3D" id="3.80.10.10">
    <property type="entry name" value="Ribonuclease Inhibitor"/>
    <property type="match status" value="1"/>
</dbReference>
<gene>
    <name evidence="3" type="ORF">LTR36_003531</name>
</gene>
<dbReference type="InterPro" id="IPR032675">
    <property type="entry name" value="LRR_dom_sf"/>
</dbReference>
<dbReference type="SUPFAM" id="SSF52047">
    <property type="entry name" value="RNI-like"/>
    <property type="match status" value="1"/>
</dbReference>
<reference evidence="3 4" key="1">
    <citation type="submission" date="2021-11" db="EMBL/GenBank/DDBJ databases">
        <title>Black yeast isolated from Biological Soil Crust.</title>
        <authorList>
            <person name="Kurbessoian T."/>
        </authorList>
    </citation>
    <scope>NUCLEOTIDE SEQUENCE [LARGE SCALE GENOMIC DNA]</scope>
    <source>
        <strain evidence="3 4">CCFEE 5522</strain>
    </source>
</reference>